<dbReference type="RefSeq" id="WP_377281128.1">
    <property type="nucleotide sequence ID" value="NZ_JBHRSI010000003.1"/>
</dbReference>
<keyword evidence="1" id="KW-0802">TPR repeat</keyword>
<protein>
    <submittedName>
        <fullName evidence="2">Tetratricopeptide repeat protein</fullName>
    </submittedName>
</protein>
<feature type="repeat" description="TPR" evidence="1">
    <location>
        <begin position="79"/>
        <end position="112"/>
    </location>
</feature>
<dbReference type="InterPro" id="IPR052943">
    <property type="entry name" value="TMTC_O-mannosyl-trnsfr"/>
</dbReference>
<dbReference type="InterPro" id="IPR011990">
    <property type="entry name" value="TPR-like_helical_dom_sf"/>
</dbReference>
<evidence type="ECO:0000313" key="3">
    <source>
        <dbReference type="Proteomes" id="UP001597237"/>
    </source>
</evidence>
<evidence type="ECO:0000256" key="1">
    <source>
        <dbReference type="PROSITE-ProRule" id="PRU00339"/>
    </source>
</evidence>
<dbReference type="SUPFAM" id="SSF48452">
    <property type="entry name" value="TPR-like"/>
    <property type="match status" value="1"/>
</dbReference>
<sequence>MSDTNLLDVGDYDDPAFADANRLLGEQQFAAVVEYVRGLGPAARPPTLNVGGVAAVVLRARPLAESFFRRALAADPGFAQTYNNLALFLRVDGRLAEAEQVFHAGLRVAPDEPVMRMSLANLLWLQDRHLEAEAALRELVRRHPEDAEARFKLGGLLLTLGRFEEGWPFYEARYEPTRPGAPEPINFGCPQWRGEPLAGRSILVWYEQGHGDEIQFCRYVPLLKAMGPAKVTVVCKPALAPLLATLDGVDRLVPAEGVHEIETHDYWTYLLSLPYLMGTRLETIPAQVPYLSALPERRERWAQLIPKDGFRVGLAWKGNPELANDKNRSLPDLSVLRPLWDVPGVTFVSLQKGVAEEEAADPPAGQPLLNLGRHFQDFGDSAALIEALDLVISVDTAPAHLAGALGRPCFCLTPAEGLDFRWLLERSDSPWYPTLTLFRRPLGATWDAVTPKVAEALGEAVRRSARAPAS</sequence>
<dbReference type="Gene3D" id="1.25.40.10">
    <property type="entry name" value="Tetratricopeptide repeat domain"/>
    <property type="match status" value="1"/>
</dbReference>
<dbReference type="SUPFAM" id="SSF53756">
    <property type="entry name" value="UDP-Glycosyltransferase/glycogen phosphorylase"/>
    <property type="match status" value="1"/>
</dbReference>
<keyword evidence="3" id="KW-1185">Reference proteome</keyword>
<dbReference type="Proteomes" id="UP001597237">
    <property type="component" value="Unassembled WGS sequence"/>
</dbReference>
<dbReference type="Pfam" id="PF13431">
    <property type="entry name" value="TPR_17"/>
    <property type="match status" value="1"/>
</dbReference>
<dbReference type="PROSITE" id="PS50005">
    <property type="entry name" value="TPR"/>
    <property type="match status" value="1"/>
</dbReference>
<dbReference type="EMBL" id="JBHUEY010000001">
    <property type="protein sequence ID" value="MFD1782041.1"/>
    <property type="molecule type" value="Genomic_DNA"/>
</dbReference>
<gene>
    <name evidence="2" type="ORF">ACFSC0_01450</name>
</gene>
<proteinExistence type="predicted"/>
<dbReference type="Pfam" id="PF01075">
    <property type="entry name" value="Glyco_transf_9"/>
    <property type="match status" value="1"/>
</dbReference>
<accession>A0ABW4MWA6</accession>
<dbReference type="InterPro" id="IPR002201">
    <property type="entry name" value="Glyco_trans_9"/>
</dbReference>
<dbReference type="Pfam" id="PF13432">
    <property type="entry name" value="TPR_16"/>
    <property type="match status" value="1"/>
</dbReference>
<dbReference type="PANTHER" id="PTHR44809:SF1">
    <property type="entry name" value="PROTEIN O-MANNOSYL-TRANSFERASE TMTC1"/>
    <property type="match status" value="1"/>
</dbReference>
<reference evidence="3" key="1">
    <citation type="journal article" date="2019" name="Int. J. Syst. Evol. Microbiol.">
        <title>The Global Catalogue of Microorganisms (GCM) 10K type strain sequencing project: providing services to taxonomists for standard genome sequencing and annotation.</title>
        <authorList>
            <consortium name="The Broad Institute Genomics Platform"/>
            <consortium name="The Broad Institute Genome Sequencing Center for Infectious Disease"/>
            <person name="Wu L."/>
            <person name="Ma J."/>
        </authorList>
    </citation>
    <scope>NUCLEOTIDE SEQUENCE [LARGE SCALE GENOMIC DNA]</scope>
    <source>
        <strain evidence="3">DFY28</strain>
    </source>
</reference>
<comment type="caution">
    <text evidence="2">The sequence shown here is derived from an EMBL/GenBank/DDBJ whole genome shotgun (WGS) entry which is preliminary data.</text>
</comment>
<dbReference type="Gene3D" id="3.40.50.2000">
    <property type="entry name" value="Glycogen Phosphorylase B"/>
    <property type="match status" value="1"/>
</dbReference>
<dbReference type="SMART" id="SM00028">
    <property type="entry name" value="TPR"/>
    <property type="match status" value="3"/>
</dbReference>
<dbReference type="InterPro" id="IPR019734">
    <property type="entry name" value="TPR_rpt"/>
</dbReference>
<dbReference type="PANTHER" id="PTHR44809">
    <property type="match status" value="1"/>
</dbReference>
<organism evidence="2 3">
    <name type="scientific">Phenylobacterium terrae</name>
    <dbReference type="NCBI Taxonomy" id="2665495"/>
    <lineage>
        <taxon>Bacteria</taxon>
        <taxon>Pseudomonadati</taxon>
        <taxon>Pseudomonadota</taxon>
        <taxon>Alphaproteobacteria</taxon>
        <taxon>Caulobacterales</taxon>
        <taxon>Caulobacteraceae</taxon>
        <taxon>Phenylobacterium</taxon>
    </lineage>
</organism>
<name>A0ABW4MWA6_9CAUL</name>
<evidence type="ECO:0000313" key="2">
    <source>
        <dbReference type="EMBL" id="MFD1782041.1"/>
    </source>
</evidence>